<comment type="caution">
    <text evidence="3">The sequence shown here is derived from an EMBL/GenBank/DDBJ whole genome shotgun (WGS) entry which is preliminary data.</text>
</comment>
<organism evidence="3 4">
    <name type="scientific">Lysobacter yangpyeongensis</name>
    <dbReference type="NCBI Taxonomy" id="346182"/>
    <lineage>
        <taxon>Bacteria</taxon>
        <taxon>Pseudomonadati</taxon>
        <taxon>Pseudomonadota</taxon>
        <taxon>Gammaproteobacteria</taxon>
        <taxon>Lysobacterales</taxon>
        <taxon>Lysobacteraceae</taxon>
        <taxon>Lysobacter</taxon>
    </lineage>
</organism>
<proteinExistence type="predicted"/>
<feature type="signal peptide" evidence="2">
    <location>
        <begin position="1"/>
        <end position="23"/>
    </location>
</feature>
<evidence type="ECO:0000313" key="4">
    <source>
        <dbReference type="Proteomes" id="UP001596036"/>
    </source>
</evidence>
<keyword evidence="2" id="KW-0732">Signal</keyword>
<evidence type="ECO:0000313" key="3">
    <source>
        <dbReference type="EMBL" id="MFC5571592.1"/>
    </source>
</evidence>
<keyword evidence="1" id="KW-0472">Membrane</keyword>
<evidence type="ECO:0000256" key="1">
    <source>
        <dbReference type="SAM" id="Phobius"/>
    </source>
</evidence>
<protein>
    <submittedName>
        <fullName evidence="3">Uncharacterized protein</fullName>
    </submittedName>
</protein>
<dbReference type="Proteomes" id="UP001596036">
    <property type="component" value="Unassembled WGS sequence"/>
</dbReference>
<keyword evidence="1" id="KW-0812">Transmembrane</keyword>
<keyword evidence="4" id="KW-1185">Reference proteome</keyword>
<gene>
    <name evidence="3" type="ORF">ACFPN1_16170</name>
</gene>
<dbReference type="EMBL" id="JBHSNM010000018">
    <property type="protein sequence ID" value="MFC5571592.1"/>
    <property type="molecule type" value="Genomic_DNA"/>
</dbReference>
<accession>A0ABW0SR40</accession>
<feature type="chain" id="PRO_5045810502" evidence="2">
    <location>
        <begin position="24"/>
        <end position="94"/>
    </location>
</feature>
<name>A0ABW0SR40_9GAMM</name>
<feature type="transmembrane region" description="Helical" evidence="1">
    <location>
        <begin position="61"/>
        <end position="82"/>
    </location>
</feature>
<sequence length="94" mass="10861">MFKQVLKPAALLFLASLCLAATAFGLVLWHHTTLANPCQLPVADPGEPVTCYYRTLFFWDWPGVITLFLLYFAFCLLAAWLWQWAKHRFFHRAG</sequence>
<reference evidence="4" key="1">
    <citation type="journal article" date="2019" name="Int. J. Syst. Evol. Microbiol.">
        <title>The Global Catalogue of Microorganisms (GCM) 10K type strain sequencing project: providing services to taxonomists for standard genome sequencing and annotation.</title>
        <authorList>
            <consortium name="The Broad Institute Genomics Platform"/>
            <consortium name="The Broad Institute Genome Sequencing Center for Infectious Disease"/>
            <person name="Wu L."/>
            <person name="Ma J."/>
        </authorList>
    </citation>
    <scope>NUCLEOTIDE SEQUENCE [LARGE SCALE GENOMIC DNA]</scope>
    <source>
        <strain evidence="4">KACC 11407</strain>
    </source>
</reference>
<keyword evidence="1" id="KW-1133">Transmembrane helix</keyword>
<evidence type="ECO:0000256" key="2">
    <source>
        <dbReference type="SAM" id="SignalP"/>
    </source>
</evidence>